<evidence type="ECO:0000256" key="1">
    <source>
        <dbReference type="ARBA" id="ARBA00004141"/>
    </source>
</evidence>
<name>A0A4P9YTB9_9FUNG</name>
<evidence type="ECO:0000256" key="2">
    <source>
        <dbReference type="ARBA" id="ARBA00004687"/>
    </source>
</evidence>
<keyword evidence="7 9" id="KW-1133">Transmembrane helix</keyword>
<feature type="transmembrane region" description="Helical" evidence="9">
    <location>
        <begin position="41"/>
        <end position="59"/>
    </location>
</feature>
<comment type="pathway">
    <text evidence="2">Glycolipid biosynthesis; glycosylphosphatidylinositol-anchor biosynthesis.</text>
</comment>
<keyword evidence="11" id="KW-1185">Reference proteome</keyword>
<dbReference type="PANTHER" id="PTHR20661:SF0">
    <property type="entry name" value="PHOSPHATIDYLINOSITOL-GLYCAN BIOSYNTHESIS CLASS W PROTEIN"/>
    <property type="match status" value="1"/>
</dbReference>
<comment type="subcellular location">
    <subcellularLocation>
        <location evidence="1">Membrane</location>
        <topology evidence="1">Multi-pass membrane protein</topology>
    </subcellularLocation>
</comment>
<dbReference type="GO" id="GO:0006506">
    <property type="term" value="P:GPI anchor biosynthetic process"/>
    <property type="evidence" value="ECO:0007669"/>
    <property type="project" value="UniProtKB-UniPathway"/>
</dbReference>
<dbReference type="GO" id="GO:0016020">
    <property type="term" value="C:membrane"/>
    <property type="evidence" value="ECO:0007669"/>
    <property type="project" value="UniProtKB-SubCell"/>
</dbReference>
<feature type="transmembrane region" description="Helical" evidence="9">
    <location>
        <begin position="207"/>
        <end position="226"/>
    </location>
</feature>
<dbReference type="GO" id="GO:0072659">
    <property type="term" value="P:protein localization to plasma membrane"/>
    <property type="evidence" value="ECO:0007669"/>
    <property type="project" value="TreeGrafter"/>
</dbReference>
<evidence type="ECO:0000313" key="10">
    <source>
        <dbReference type="EMBL" id="RKP23147.1"/>
    </source>
</evidence>
<dbReference type="AlphaFoldDB" id="A0A4P9YTB9"/>
<evidence type="ECO:0000256" key="5">
    <source>
        <dbReference type="ARBA" id="ARBA00022502"/>
    </source>
</evidence>
<organism evidence="10 11">
    <name type="scientific">Syncephalis pseudoplumigaleata</name>
    <dbReference type="NCBI Taxonomy" id="1712513"/>
    <lineage>
        <taxon>Eukaryota</taxon>
        <taxon>Fungi</taxon>
        <taxon>Fungi incertae sedis</taxon>
        <taxon>Zoopagomycota</taxon>
        <taxon>Zoopagomycotina</taxon>
        <taxon>Zoopagomycetes</taxon>
        <taxon>Zoopagales</taxon>
        <taxon>Piptocephalidaceae</taxon>
        <taxon>Syncephalis</taxon>
    </lineage>
</organism>
<evidence type="ECO:0000256" key="6">
    <source>
        <dbReference type="ARBA" id="ARBA00022692"/>
    </source>
</evidence>
<evidence type="ECO:0000256" key="9">
    <source>
        <dbReference type="SAM" id="Phobius"/>
    </source>
</evidence>
<reference evidence="11" key="1">
    <citation type="journal article" date="2018" name="Nat. Microbiol.">
        <title>Leveraging single-cell genomics to expand the fungal tree of life.</title>
        <authorList>
            <person name="Ahrendt S.R."/>
            <person name="Quandt C.A."/>
            <person name="Ciobanu D."/>
            <person name="Clum A."/>
            <person name="Salamov A."/>
            <person name="Andreopoulos B."/>
            <person name="Cheng J.F."/>
            <person name="Woyke T."/>
            <person name="Pelin A."/>
            <person name="Henrissat B."/>
            <person name="Reynolds N.K."/>
            <person name="Benny G.L."/>
            <person name="Smith M.E."/>
            <person name="James T.Y."/>
            <person name="Grigoriev I.V."/>
        </authorList>
    </citation>
    <scope>NUCLEOTIDE SEQUENCE [LARGE SCALE GENOMIC DNA]</scope>
    <source>
        <strain evidence="11">Benny S71-1</strain>
    </source>
</reference>
<dbReference type="GO" id="GO:0005783">
    <property type="term" value="C:endoplasmic reticulum"/>
    <property type="evidence" value="ECO:0007669"/>
    <property type="project" value="TreeGrafter"/>
</dbReference>
<feature type="transmembrane region" description="Helical" evidence="9">
    <location>
        <begin position="182"/>
        <end position="201"/>
    </location>
</feature>
<dbReference type="Pfam" id="PF06423">
    <property type="entry name" value="GWT1"/>
    <property type="match status" value="2"/>
</dbReference>
<keyword evidence="6 9" id="KW-0812">Transmembrane</keyword>
<accession>A0A4P9YTB9</accession>
<sequence length="232" mass="25284">MDMGVGMVVFSSGVVSARSFLLDMSRARTGLMPRLKQAVRGSLVLLLLGFARLLAVKGTEYQASEHVTEYGVHWNFFFTLASLPILVTLFEGLTRSPGLVVYQCALTYGHGEDYVLNAPRDNLVSMNREGLFSIAAASSLSFMAVLHGMECLLRPCEQARSDLIIAQIQRDSKDKQKQDMKLFLLANMLTGLVNFSMHTIYASAATSMAVLSAYLGAICLVAAILAHPSPRS</sequence>
<gene>
    <name evidence="10" type="ORF">SYNPS1DRAFT_24869</name>
</gene>
<keyword evidence="5" id="KW-0337">GPI-anchor biosynthesis</keyword>
<dbReference type="EMBL" id="KZ991267">
    <property type="protein sequence ID" value="RKP23147.1"/>
    <property type="molecule type" value="Genomic_DNA"/>
</dbReference>
<proteinExistence type="inferred from homology"/>
<evidence type="ECO:0000256" key="4">
    <source>
        <dbReference type="ARBA" id="ARBA00014495"/>
    </source>
</evidence>
<evidence type="ECO:0000313" key="11">
    <source>
        <dbReference type="Proteomes" id="UP000278143"/>
    </source>
</evidence>
<dbReference type="OrthoDB" id="15270at2759"/>
<dbReference type="UniPathway" id="UPA00196"/>
<dbReference type="GO" id="GO:0032216">
    <property type="term" value="F:glucosaminyl-phosphatidylinositol O-acyltransferase activity"/>
    <property type="evidence" value="ECO:0007669"/>
    <property type="project" value="TreeGrafter"/>
</dbReference>
<evidence type="ECO:0000256" key="7">
    <source>
        <dbReference type="ARBA" id="ARBA00022989"/>
    </source>
</evidence>
<dbReference type="PANTHER" id="PTHR20661">
    <property type="entry name" value="PHOSPHATIDYLINOSITOL-GLYCAN BIOSYNTHESIS CLASS W PROTEIN"/>
    <property type="match status" value="1"/>
</dbReference>
<dbReference type="Proteomes" id="UP000278143">
    <property type="component" value="Unassembled WGS sequence"/>
</dbReference>
<evidence type="ECO:0000256" key="8">
    <source>
        <dbReference type="ARBA" id="ARBA00023136"/>
    </source>
</evidence>
<comment type="similarity">
    <text evidence="3">Belongs to the PIGW family.</text>
</comment>
<feature type="transmembrane region" description="Helical" evidence="9">
    <location>
        <begin position="71"/>
        <end position="90"/>
    </location>
</feature>
<dbReference type="InterPro" id="IPR009447">
    <property type="entry name" value="PIGW/GWT1"/>
</dbReference>
<protein>
    <recommendedName>
        <fullName evidence="4">GPI-anchored wall transfer protein 1</fullName>
    </recommendedName>
</protein>
<evidence type="ECO:0000256" key="3">
    <source>
        <dbReference type="ARBA" id="ARBA00007559"/>
    </source>
</evidence>
<keyword evidence="8 9" id="KW-0472">Membrane</keyword>